<keyword evidence="3 6" id="KW-0489">Methyltransferase</keyword>
<dbReference type="GO" id="GO:0003723">
    <property type="term" value="F:RNA binding"/>
    <property type="evidence" value="ECO:0007669"/>
    <property type="project" value="InterPro"/>
</dbReference>
<dbReference type="HAMAP" id="MF_01887">
    <property type="entry name" value="23SrRNA_methyltr_B"/>
    <property type="match status" value="1"/>
</dbReference>
<feature type="binding site" evidence="6">
    <location>
        <position position="221"/>
    </location>
    <ligand>
        <name>S-adenosyl-L-methionine</name>
        <dbReference type="ChEBI" id="CHEBI:59789"/>
    </ligand>
</feature>
<evidence type="ECO:0000256" key="4">
    <source>
        <dbReference type="ARBA" id="ARBA00022679"/>
    </source>
</evidence>
<dbReference type="EC" id="2.1.1.185" evidence="6"/>
<dbReference type="InterPro" id="IPR029028">
    <property type="entry name" value="Alpha/beta_knot_MTases"/>
</dbReference>
<dbReference type="Gene3D" id="3.40.1280.10">
    <property type="match status" value="1"/>
</dbReference>
<dbReference type="GO" id="GO:0005829">
    <property type="term" value="C:cytosol"/>
    <property type="evidence" value="ECO:0007669"/>
    <property type="project" value="TreeGrafter"/>
</dbReference>
<dbReference type="InterPro" id="IPR029064">
    <property type="entry name" value="Ribosomal_eL30-like_sf"/>
</dbReference>
<organism evidence="8 9">
    <name type="scientific">Elongatibacter sediminis</name>
    <dbReference type="NCBI Taxonomy" id="3119006"/>
    <lineage>
        <taxon>Bacteria</taxon>
        <taxon>Pseudomonadati</taxon>
        <taxon>Pseudomonadota</taxon>
        <taxon>Gammaproteobacteria</taxon>
        <taxon>Chromatiales</taxon>
        <taxon>Wenzhouxiangellaceae</taxon>
        <taxon>Elongatibacter</taxon>
    </lineage>
</organism>
<dbReference type="RefSeq" id="WP_354694954.1">
    <property type="nucleotide sequence ID" value="NZ_JAZHOG010000004.1"/>
</dbReference>
<comment type="similarity">
    <text evidence="6">Belongs to the class IV-like SAM-binding methyltransferase superfamily. RNA methyltransferase TrmH family. RlmB subfamily.</text>
</comment>
<gene>
    <name evidence="6 8" type="primary">rlmB</name>
    <name evidence="8" type="ORF">V3330_08395</name>
</gene>
<feature type="domain" description="RNA 2-O ribose methyltransferase substrate binding" evidence="7">
    <location>
        <begin position="8"/>
        <end position="84"/>
    </location>
</feature>
<sequence length="252" mass="26942">MSSEARQLLIGIHPVSSALQASPQSVTGLWIAAECRNSRVAELEKTARAAAVTVERHPRHDLDRACDQQRHQDVIAWFRPDNIHGEADVPALLEAVEGPPLVLVLDGIQDPHNLGACLRSADAAGVNFVVLPRDRASGITPVVRRAAAGAAETLGLVMVPNLARVLRQLKDAGIWLVGTSDRGDESLYRMDLNGPLALVMGAEGKGLRRLTASHCDHLVSIPMSGSVDSLNVSVATAVCLFEAVRQRDTGRP</sequence>
<keyword evidence="4 6" id="KW-0808">Transferase</keyword>
<dbReference type="Pfam" id="PF08032">
    <property type="entry name" value="SpoU_sub_bind"/>
    <property type="match status" value="1"/>
</dbReference>
<protein>
    <recommendedName>
        <fullName evidence="6">23S rRNA (guanosine-2'-O-)-methyltransferase RlmB</fullName>
        <ecNumber evidence="6">2.1.1.185</ecNumber>
    </recommendedName>
    <alternativeName>
        <fullName evidence="6">23S rRNA (guanosine2251 2'-O)-methyltransferase</fullName>
    </alternativeName>
    <alternativeName>
        <fullName evidence="6">23S rRNA Gm2251 2'-O-methyltransferase</fullName>
    </alternativeName>
</protein>
<dbReference type="AlphaFoldDB" id="A0AAW9R8G2"/>
<comment type="subcellular location">
    <subcellularLocation>
        <location evidence="6">Cytoplasm</location>
    </subcellularLocation>
</comment>
<keyword evidence="5 6" id="KW-0949">S-adenosyl-L-methionine</keyword>
<evidence type="ECO:0000313" key="9">
    <source>
        <dbReference type="Proteomes" id="UP001359886"/>
    </source>
</evidence>
<evidence type="ECO:0000256" key="3">
    <source>
        <dbReference type="ARBA" id="ARBA00022603"/>
    </source>
</evidence>
<proteinExistence type="inferred from homology"/>
<feature type="binding site" evidence="6">
    <location>
        <position position="201"/>
    </location>
    <ligand>
        <name>S-adenosyl-L-methionine</name>
        <dbReference type="ChEBI" id="CHEBI:59789"/>
    </ligand>
</feature>
<comment type="function">
    <text evidence="6">Specifically methylates the ribose of guanosine 2251 in 23S rRNA.</text>
</comment>
<dbReference type="PANTHER" id="PTHR46429">
    <property type="entry name" value="23S RRNA (GUANOSINE-2'-O-)-METHYLTRANSFERASE RLMB"/>
    <property type="match status" value="1"/>
</dbReference>
<dbReference type="NCBIfam" id="TIGR00186">
    <property type="entry name" value="rRNA_methyl_3"/>
    <property type="match status" value="1"/>
</dbReference>
<keyword evidence="2 6" id="KW-0698">rRNA processing</keyword>
<dbReference type="InterPro" id="IPR004441">
    <property type="entry name" value="rRNA_MeTrfase_TrmH"/>
</dbReference>
<name>A0AAW9R8G2_9GAMM</name>
<evidence type="ECO:0000256" key="5">
    <source>
        <dbReference type="ARBA" id="ARBA00022691"/>
    </source>
</evidence>
<keyword evidence="9" id="KW-1185">Reference proteome</keyword>
<dbReference type="FunFam" id="3.40.1280.10:FF:000008">
    <property type="entry name" value="Group 3 RNA methyltransferase TrmH"/>
    <property type="match status" value="1"/>
</dbReference>
<dbReference type="Gene3D" id="3.30.1330.30">
    <property type="match status" value="1"/>
</dbReference>
<dbReference type="PANTHER" id="PTHR46429:SF1">
    <property type="entry name" value="23S RRNA (GUANOSINE-2'-O-)-METHYLTRANSFERASE RLMB"/>
    <property type="match status" value="1"/>
</dbReference>
<dbReference type="SMART" id="SM00967">
    <property type="entry name" value="SpoU_sub_bind"/>
    <property type="match status" value="1"/>
</dbReference>
<reference evidence="8 9" key="1">
    <citation type="submission" date="2024-02" db="EMBL/GenBank/DDBJ databases">
        <title>A novel Wenzhouxiangellaceae bacterium, isolated from coastal sediments.</title>
        <authorList>
            <person name="Du Z.-J."/>
            <person name="Ye Y.-Q."/>
            <person name="Zhang X.-Y."/>
        </authorList>
    </citation>
    <scope>NUCLEOTIDE SEQUENCE [LARGE SCALE GENOMIC DNA]</scope>
    <source>
        <strain evidence="8 9">CH-27</strain>
    </source>
</reference>
<dbReference type="InterPro" id="IPR013123">
    <property type="entry name" value="SpoU_subst-bd"/>
</dbReference>
<evidence type="ECO:0000256" key="2">
    <source>
        <dbReference type="ARBA" id="ARBA00022552"/>
    </source>
</evidence>
<dbReference type="InterPro" id="IPR029026">
    <property type="entry name" value="tRNA_m1G_MTases_N"/>
</dbReference>
<comment type="catalytic activity">
    <reaction evidence="6">
        <text>guanosine(2251) in 23S rRNA + S-adenosyl-L-methionine = 2'-O-methylguanosine(2251) in 23S rRNA + S-adenosyl-L-homocysteine + H(+)</text>
        <dbReference type="Rhea" id="RHEA:24140"/>
        <dbReference type="Rhea" id="RHEA-COMP:10239"/>
        <dbReference type="Rhea" id="RHEA-COMP:10241"/>
        <dbReference type="ChEBI" id="CHEBI:15378"/>
        <dbReference type="ChEBI" id="CHEBI:57856"/>
        <dbReference type="ChEBI" id="CHEBI:59789"/>
        <dbReference type="ChEBI" id="CHEBI:74269"/>
        <dbReference type="ChEBI" id="CHEBI:74445"/>
        <dbReference type="EC" id="2.1.1.185"/>
    </reaction>
</comment>
<evidence type="ECO:0000256" key="1">
    <source>
        <dbReference type="ARBA" id="ARBA00022490"/>
    </source>
</evidence>
<keyword evidence="1 6" id="KW-0963">Cytoplasm</keyword>
<dbReference type="SUPFAM" id="SSF55315">
    <property type="entry name" value="L30e-like"/>
    <property type="match status" value="1"/>
</dbReference>
<dbReference type="InterPro" id="IPR024915">
    <property type="entry name" value="23S_rRNA_MeTrfase_RlmB"/>
</dbReference>
<accession>A0AAW9R8G2</accession>
<evidence type="ECO:0000259" key="7">
    <source>
        <dbReference type="SMART" id="SM00967"/>
    </source>
</evidence>
<dbReference type="Proteomes" id="UP001359886">
    <property type="component" value="Unassembled WGS sequence"/>
</dbReference>
<dbReference type="CDD" id="cd18103">
    <property type="entry name" value="SpoU-like_RlmB"/>
    <property type="match status" value="1"/>
</dbReference>
<dbReference type="InterPro" id="IPR001537">
    <property type="entry name" value="SpoU_MeTrfase"/>
</dbReference>
<dbReference type="GO" id="GO:0070039">
    <property type="term" value="F:rRNA (guanosine-2'-O-)-methyltransferase activity"/>
    <property type="evidence" value="ECO:0007669"/>
    <property type="project" value="UniProtKB-UniRule"/>
</dbReference>
<evidence type="ECO:0000256" key="6">
    <source>
        <dbReference type="HAMAP-Rule" id="MF_01887"/>
    </source>
</evidence>
<feature type="binding site" evidence="6">
    <location>
        <position position="230"/>
    </location>
    <ligand>
        <name>S-adenosyl-L-methionine</name>
        <dbReference type="ChEBI" id="CHEBI:59789"/>
    </ligand>
</feature>
<comment type="caution">
    <text evidence="8">The sequence shown here is derived from an EMBL/GenBank/DDBJ whole genome shotgun (WGS) entry which is preliminary data.</text>
</comment>
<dbReference type="SUPFAM" id="SSF75217">
    <property type="entry name" value="alpha/beta knot"/>
    <property type="match status" value="1"/>
</dbReference>
<evidence type="ECO:0000313" key="8">
    <source>
        <dbReference type="EMBL" id="MEJ8567640.1"/>
    </source>
</evidence>
<dbReference type="EMBL" id="JAZHOG010000004">
    <property type="protein sequence ID" value="MEJ8567640.1"/>
    <property type="molecule type" value="Genomic_DNA"/>
</dbReference>
<dbReference type="Pfam" id="PF00588">
    <property type="entry name" value="SpoU_methylase"/>
    <property type="match status" value="1"/>
</dbReference>